<evidence type="ECO:0000313" key="2">
    <source>
        <dbReference type="Proteomes" id="UP001156691"/>
    </source>
</evidence>
<evidence type="ECO:0000313" key="1">
    <source>
        <dbReference type="EMBL" id="GLQ57299.1"/>
    </source>
</evidence>
<keyword evidence="2" id="KW-1185">Reference proteome</keyword>
<dbReference type="EMBL" id="BSNS01000023">
    <property type="protein sequence ID" value="GLQ57299.1"/>
    <property type="molecule type" value="Genomic_DNA"/>
</dbReference>
<dbReference type="RefSeq" id="WP_284342690.1">
    <property type="nucleotide sequence ID" value="NZ_BSNS01000023.1"/>
</dbReference>
<dbReference type="Proteomes" id="UP001156691">
    <property type="component" value="Unassembled WGS sequence"/>
</dbReference>
<organism evidence="1 2">
    <name type="scientific">Devosia nitrariae</name>
    <dbReference type="NCBI Taxonomy" id="2071872"/>
    <lineage>
        <taxon>Bacteria</taxon>
        <taxon>Pseudomonadati</taxon>
        <taxon>Pseudomonadota</taxon>
        <taxon>Alphaproteobacteria</taxon>
        <taxon>Hyphomicrobiales</taxon>
        <taxon>Devosiaceae</taxon>
        <taxon>Devosia</taxon>
    </lineage>
</organism>
<protein>
    <submittedName>
        <fullName evidence="1">Uncharacterized protein</fullName>
    </submittedName>
</protein>
<accession>A0ABQ5WC22</accession>
<gene>
    <name evidence="1" type="ORF">GCM10010862_45580</name>
</gene>
<proteinExistence type="predicted"/>
<reference evidence="2" key="1">
    <citation type="journal article" date="2019" name="Int. J. Syst. Evol. Microbiol.">
        <title>The Global Catalogue of Microorganisms (GCM) 10K type strain sequencing project: providing services to taxonomists for standard genome sequencing and annotation.</title>
        <authorList>
            <consortium name="The Broad Institute Genomics Platform"/>
            <consortium name="The Broad Institute Genome Sequencing Center for Infectious Disease"/>
            <person name="Wu L."/>
            <person name="Ma J."/>
        </authorList>
    </citation>
    <scope>NUCLEOTIDE SEQUENCE [LARGE SCALE GENOMIC DNA]</scope>
    <source>
        <strain evidence="2">NBRC 112416</strain>
    </source>
</reference>
<name>A0ABQ5WC22_9HYPH</name>
<sequence length="72" mass="8075">MKTPDPIMLRACTELEQALYALPEPDDVASVDLRLRIEEVIETAYEFAYGRGGVRWENDASGTASERQGSER</sequence>
<comment type="caution">
    <text evidence="1">The sequence shown here is derived from an EMBL/GenBank/DDBJ whole genome shotgun (WGS) entry which is preliminary data.</text>
</comment>